<gene>
    <name evidence="4" type="ORF">BR63_17250</name>
</gene>
<dbReference type="OrthoDB" id="9767256at2"/>
<organism evidence="4 5">
    <name type="scientific">Thermanaerosceptrum fracticalcis</name>
    <dbReference type="NCBI Taxonomy" id="1712410"/>
    <lineage>
        <taxon>Bacteria</taxon>
        <taxon>Bacillati</taxon>
        <taxon>Bacillota</taxon>
        <taxon>Clostridia</taxon>
        <taxon>Eubacteriales</taxon>
        <taxon>Peptococcaceae</taxon>
        <taxon>Thermanaerosceptrum</taxon>
    </lineage>
</organism>
<evidence type="ECO:0000259" key="3">
    <source>
        <dbReference type="PROSITE" id="PS51387"/>
    </source>
</evidence>
<dbReference type="SUPFAM" id="SSF56176">
    <property type="entry name" value="FAD-binding/transporter-associated domain-like"/>
    <property type="match status" value="1"/>
</dbReference>
<proteinExistence type="predicted"/>
<dbReference type="PANTHER" id="PTHR11748">
    <property type="entry name" value="D-LACTATE DEHYDROGENASE"/>
    <property type="match status" value="1"/>
</dbReference>
<dbReference type="AlphaFoldDB" id="A0A7G6E6Z6"/>
<dbReference type="EMBL" id="CP045798">
    <property type="protein sequence ID" value="QNB47850.1"/>
    <property type="molecule type" value="Genomic_DNA"/>
</dbReference>
<dbReference type="InterPro" id="IPR016169">
    <property type="entry name" value="FAD-bd_PCMH_sub2"/>
</dbReference>
<accession>A0A7G6E6Z6</accession>
<dbReference type="InterPro" id="IPR006094">
    <property type="entry name" value="Oxid_FAD_bind_N"/>
</dbReference>
<dbReference type="GO" id="GO:0016491">
    <property type="term" value="F:oxidoreductase activity"/>
    <property type="evidence" value="ECO:0007669"/>
    <property type="project" value="UniProtKB-KW"/>
</dbReference>
<dbReference type="Pfam" id="PF01565">
    <property type="entry name" value="FAD_binding_4"/>
    <property type="match status" value="1"/>
</dbReference>
<dbReference type="KEGG" id="tfr:BR63_17250"/>
<name>A0A7G6E6Z6_THEFR</name>
<dbReference type="Proteomes" id="UP000515847">
    <property type="component" value="Chromosome"/>
</dbReference>
<reference evidence="4 5" key="1">
    <citation type="journal article" date="2019" name="Front. Microbiol.">
        <title>Thermoanaerosceptrum fracticalcis gen. nov. sp. nov., a Novel Fumarate-Fermenting Microorganism From a Deep Fractured Carbonate Aquifer of the US Great Basin.</title>
        <authorList>
            <person name="Hamilton-Brehm S.D."/>
            <person name="Stewart L.E."/>
            <person name="Zavarin M."/>
            <person name="Caldwell M."/>
            <person name="Lawson P.A."/>
            <person name="Onstott T.C."/>
            <person name="Grzymski J."/>
            <person name="Neveux I."/>
            <person name="Lollar B.S."/>
            <person name="Russell C.E."/>
            <person name="Moser D.P."/>
        </authorList>
    </citation>
    <scope>NUCLEOTIDE SEQUENCE [LARGE SCALE GENOMIC DNA]</scope>
    <source>
        <strain evidence="4 5">DRI-13</strain>
    </source>
</reference>
<dbReference type="PROSITE" id="PS51387">
    <property type="entry name" value="FAD_PCMH"/>
    <property type="match status" value="1"/>
</dbReference>
<sequence length="400" mass="45123">MTRLEIIAALQKLIGDTGSGGSNRYERVLEKNRPELILYPNTVEEVSTIVKQANIYKIPVYPVGNGTRFLEGTRGFLEGILLSTNRLKGVVEYRPDNMSVEVESGLTISELRDFLVKDNIFFPAESDHGLDTIGGLIATNGYGRKRYLYKSSRFYVMGMEFVSPQGEIVRVGGRTVKNVSGYDVSQLLAGSWGLFGIITKVTLRLKPLPEKNIKLSLTCQNLHEIQDITESLHNERISLASLLVKKREAEIVLQLELEGFKDALEMQEKELKAKYGFDKSPELVEKAYNSQVHLMVMPDKSLDIIKRLDSWEKRHGIKVNMHGIITNGVFELEFDELLFNSNMLNELTADIQELQGRLVYKGNVIAGIANDVTYKRLLADIKRQVDPNGILVPESLFLKE</sequence>
<keyword evidence="5" id="KW-1185">Reference proteome</keyword>
<dbReference type="InterPro" id="IPR036318">
    <property type="entry name" value="FAD-bd_PCMH-like_sf"/>
</dbReference>
<dbReference type="GO" id="GO:0071949">
    <property type="term" value="F:FAD binding"/>
    <property type="evidence" value="ECO:0007669"/>
    <property type="project" value="InterPro"/>
</dbReference>
<dbReference type="Gene3D" id="3.30.465.10">
    <property type="match status" value="1"/>
</dbReference>
<evidence type="ECO:0000256" key="2">
    <source>
        <dbReference type="ARBA" id="ARBA00023002"/>
    </source>
</evidence>
<evidence type="ECO:0000313" key="5">
    <source>
        <dbReference type="Proteomes" id="UP000515847"/>
    </source>
</evidence>
<keyword evidence="1" id="KW-0285">Flavoprotein</keyword>
<evidence type="ECO:0000313" key="4">
    <source>
        <dbReference type="EMBL" id="QNB47850.1"/>
    </source>
</evidence>
<evidence type="ECO:0000256" key="1">
    <source>
        <dbReference type="ARBA" id="ARBA00022630"/>
    </source>
</evidence>
<dbReference type="RefSeq" id="WP_034421118.1">
    <property type="nucleotide sequence ID" value="NZ_CP045798.1"/>
</dbReference>
<protein>
    <submittedName>
        <fullName evidence="4">FAD-binding protein</fullName>
    </submittedName>
</protein>
<keyword evidence="2" id="KW-0560">Oxidoreductase</keyword>
<dbReference type="PANTHER" id="PTHR11748:SF103">
    <property type="entry name" value="GLYCOLATE OXIDASE SUBUNIT GLCE"/>
    <property type="match status" value="1"/>
</dbReference>
<dbReference type="InterPro" id="IPR016166">
    <property type="entry name" value="FAD-bd_PCMH"/>
</dbReference>
<feature type="domain" description="FAD-binding PCMH-type" evidence="3">
    <location>
        <begin position="29"/>
        <end position="208"/>
    </location>
</feature>